<gene>
    <name evidence="1" type="ORF">SCALOS_LOCUS8765</name>
</gene>
<keyword evidence="2" id="KW-1185">Reference proteome</keyword>
<organism evidence="1 2">
    <name type="scientific">Scutellospora calospora</name>
    <dbReference type="NCBI Taxonomy" id="85575"/>
    <lineage>
        <taxon>Eukaryota</taxon>
        <taxon>Fungi</taxon>
        <taxon>Fungi incertae sedis</taxon>
        <taxon>Mucoromycota</taxon>
        <taxon>Glomeromycotina</taxon>
        <taxon>Glomeromycetes</taxon>
        <taxon>Diversisporales</taxon>
        <taxon>Gigasporaceae</taxon>
        <taxon>Scutellospora</taxon>
    </lineage>
</organism>
<comment type="caution">
    <text evidence="1">The sequence shown here is derived from an EMBL/GenBank/DDBJ whole genome shotgun (WGS) entry which is preliminary data.</text>
</comment>
<evidence type="ECO:0000313" key="1">
    <source>
        <dbReference type="EMBL" id="CAG8653928.1"/>
    </source>
</evidence>
<name>A0ACA9NGQ0_9GLOM</name>
<accession>A0ACA9NGQ0</accession>
<dbReference type="Proteomes" id="UP000789860">
    <property type="component" value="Unassembled WGS sequence"/>
</dbReference>
<dbReference type="EMBL" id="CAJVPM010024484">
    <property type="protein sequence ID" value="CAG8653928.1"/>
    <property type="molecule type" value="Genomic_DNA"/>
</dbReference>
<feature type="non-terminal residue" evidence="1">
    <location>
        <position position="1"/>
    </location>
</feature>
<protein>
    <submittedName>
        <fullName evidence="1">8967_t:CDS:1</fullName>
    </submittedName>
</protein>
<sequence length="116" mass="13242">RLQTHPDFSYEALNIIPAWKQIAIVLWRFANRTEIRTLEQILGISQGSVYHFTDRFLKALLDLEQERIMWLQGTKLATITQGFEYGISGLEHKLSNIIGAIDGSHIPIHPPYKNGA</sequence>
<evidence type="ECO:0000313" key="2">
    <source>
        <dbReference type="Proteomes" id="UP000789860"/>
    </source>
</evidence>
<proteinExistence type="predicted"/>
<reference evidence="1" key="1">
    <citation type="submission" date="2021-06" db="EMBL/GenBank/DDBJ databases">
        <authorList>
            <person name="Kallberg Y."/>
            <person name="Tangrot J."/>
            <person name="Rosling A."/>
        </authorList>
    </citation>
    <scope>NUCLEOTIDE SEQUENCE</scope>
    <source>
        <strain evidence="1">AU212A</strain>
    </source>
</reference>